<sequence>MSQKTHKKNASSYSGNNLDFSVVQVGRSPSYTGNLTGTPRKVKDSCADIYNLIQKWNCLNCTGTEILKKIANSKIQFIEGERYIDTHNTYVTSSEGAGDFPVGLEDLCDLLLQTHQQMKETVSKLEKITRQLENLCRLTEMQKSTHKNVSEEVNKDPEIIDAPLFLTWSMRSFYQNAQDLLRQYQKELKVKRCVVEEVAHLHERDALMFFVSSWTYQPYIEDSSQLIVESMVVETGLR</sequence>
<keyword evidence="1" id="KW-1185">Reference proteome</keyword>
<reference evidence="2 3" key="1">
    <citation type="submission" date="2025-05" db="UniProtKB">
        <authorList>
            <consortium name="RefSeq"/>
        </authorList>
    </citation>
    <scope>IDENTIFICATION</scope>
    <source>
        <tissue evidence="2 3">Muscle</tissue>
    </source>
</reference>
<dbReference type="PANTHER" id="PTHR15827">
    <property type="entry name" value="CYCLIN-DEPENDENT KINASE 2-INTERACTING PROTEIN"/>
    <property type="match status" value="1"/>
</dbReference>
<dbReference type="GeneID" id="106463342"/>
<evidence type="ECO:0000313" key="5">
    <source>
        <dbReference type="RefSeq" id="XP_022246521.1"/>
    </source>
</evidence>
<dbReference type="RefSeq" id="XP_022246521.1">
    <property type="nucleotide sequence ID" value="XM_022390813.1"/>
</dbReference>
<organism evidence="1 3">
    <name type="scientific">Limulus polyphemus</name>
    <name type="common">Atlantic horseshoe crab</name>
    <dbReference type="NCBI Taxonomy" id="6850"/>
    <lineage>
        <taxon>Eukaryota</taxon>
        <taxon>Metazoa</taxon>
        <taxon>Ecdysozoa</taxon>
        <taxon>Arthropoda</taxon>
        <taxon>Chelicerata</taxon>
        <taxon>Merostomata</taxon>
        <taxon>Xiphosura</taxon>
        <taxon>Limulidae</taxon>
        <taxon>Limulus</taxon>
    </lineage>
</organism>
<evidence type="ECO:0000313" key="3">
    <source>
        <dbReference type="RefSeq" id="XP_013778819.1"/>
    </source>
</evidence>
<protein>
    <submittedName>
        <fullName evidence="2 3">Cyclin-dependent kinase 2-interacting protein-like</fullName>
    </submittedName>
</protein>
<dbReference type="RefSeq" id="XP_022246520.1">
    <property type="nucleotide sequence ID" value="XM_022390812.1"/>
</dbReference>
<evidence type="ECO:0000313" key="4">
    <source>
        <dbReference type="RefSeq" id="XP_022246520.1"/>
    </source>
</evidence>
<name>A0ABM1BBS8_LIMPO</name>
<proteinExistence type="predicted"/>
<evidence type="ECO:0000313" key="1">
    <source>
        <dbReference type="Proteomes" id="UP000694941"/>
    </source>
</evidence>
<dbReference type="RefSeq" id="XP_013778818.1">
    <property type="nucleotide sequence ID" value="XM_013923364.2"/>
</dbReference>
<dbReference type="PANTHER" id="PTHR15827:SF2">
    <property type="entry name" value="CYCLIN-DEPENDENT KINASE 2-INTERACTING PROTEIN"/>
    <property type="match status" value="1"/>
</dbReference>
<gene>
    <name evidence="2 3 4 5" type="primary">LOC106463342</name>
</gene>
<evidence type="ECO:0000313" key="2">
    <source>
        <dbReference type="RefSeq" id="XP_013778818.1"/>
    </source>
</evidence>
<dbReference type="RefSeq" id="XP_013778819.1">
    <property type="nucleotide sequence ID" value="XM_013923365.2"/>
</dbReference>
<dbReference type="Proteomes" id="UP000694941">
    <property type="component" value="Unplaced"/>
</dbReference>
<dbReference type="PRINTS" id="PR02040">
    <property type="entry name" value="CDK2IP"/>
</dbReference>
<accession>A0ABM1BBS8</accession>
<dbReference type="InterPro" id="IPR023250">
    <property type="entry name" value="Cyclin-dep_Kinase_2_interact"/>
</dbReference>